<dbReference type="InterPro" id="IPR001915">
    <property type="entry name" value="Peptidase_M48"/>
</dbReference>
<name>V6F565_MAGGM</name>
<sequence>MTKQADDKNRLQAVLDELADAAGFVERPHLVIDPISARWSGTTAAANADLNVVRVSPELAQEDIATVRCVLAHELGHLWHRHGKGAIAWSFLYAIGAGIAGIVGWMMWDLRTGAAFFGIAMVARYFRQSMQRETYRENWTNDPREREADAFAERLVGKEAFDAYRCGHRRLKGITSPDLTAS</sequence>
<gene>
    <name evidence="9" type="ordered locus">MGMSRv2__2423</name>
</gene>
<evidence type="ECO:0000313" key="10">
    <source>
        <dbReference type="Proteomes" id="UP000018922"/>
    </source>
</evidence>
<feature type="transmembrane region" description="Helical" evidence="7">
    <location>
        <begin position="86"/>
        <end position="104"/>
    </location>
</feature>
<dbReference type="Proteomes" id="UP000018922">
    <property type="component" value="Chromosome I"/>
</dbReference>
<dbReference type="KEGG" id="mgy:MGMSRv2__2423"/>
<dbReference type="GO" id="GO:0004222">
    <property type="term" value="F:metalloendopeptidase activity"/>
    <property type="evidence" value="ECO:0007669"/>
    <property type="project" value="InterPro"/>
</dbReference>
<dbReference type="EMBL" id="HG794546">
    <property type="protein sequence ID" value="CDK99638.1"/>
    <property type="molecule type" value="Genomic_DNA"/>
</dbReference>
<keyword evidence="1 6" id="KW-0645">Protease</keyword>
<evidence type="ECO:0000256" key="6">
    <source>
        <dbReference type="RuleBase" id="RU003983"/>
    </source>
</evidence>
<dbReference type="Gene3D" id="3.30.2010.10">
    <property type="entry name" value="Metalloproteases ('zincins'), catalytic domain"/>
    <property type="match status" value="1"/>
</dbReference>
<dbReference type="GO" id="GO:0046872">
    <property type="term" value="F:metal ion binding"/>
    <property type="evidence" value="ECO:0007669"/>
    <property type="project" value="UniProtKB-KW"/>
</dbReference>
<reference evidence="9 10" key="1">
    <citation type="journal article" date="2014" name="Genome Announc.">
        <title>Complete genome sequence of Magnetospirillum gryphiswaldense MSR-1.</title>
        <authorList>
            <person name="Wang X."/>
            <person name="Wang Q."/>
            <person name="Zhang W."/>
            <person name="Wang Y."/>
            <person name="Li L."/>
            <person name="Wen T."/>
            <person name="Zhang T."/>
            <person name="Zhang Y."/>
            <person name="Xu J."/>
            <person name="Hu J."/>
            <person name="Li S."/>
            <person name="Liu L."/>
            <person name="Liu J."/>
            <person name="Jiang W."/>
            <person name="Tian J."/>
            <person name="Li Y."/>
            <person name="Schuler D."/>
            <person name="Wang L."/>
            <person name="Li J."/>
        </authorList>
    </citation>
    <scope>NUCLEOTIDE SEQUENCE [LARGE SCALE GENOMIC DNA]</scope>
    <source>
        <strain evidence="10">DSM 6361 / JCM 21280 / NBRC 15271 / MSR-1</strain>
    </source>
</reference>
<keyword evidence="5 6" id="KW-0482">Metalloprotease</keyword>
<keyword evidence="4 6" id="KW-0862">Zinc</keyword>
<organism evidence="9 10">
    <name type="scientific">Magnetospirillum gryphiswaldense (strain DSM 6361 / JCM 21280 / NBRC 15271 / MSR-1)</name>
    <dbReference type="NCBI Taxonomy" id="431944"/>
    <lineage>
        <taxon>Bacteria</taxon>
        <taxon>Pseudomonadati</taxon>
        <taxon>Pseudomonadota</taxon>
        <taxon>Alphaproteobacteria</taxon>
        <taxon>Rhodospirillales</taxon>
        <taxon>Rhodospirillaceae</taxon>
        <taxon>Magnetospirillum</taxon>
    </lineage>
</organism>
<feature type="domain" description="Peptidase M48" evidence="8">
    <location>
        <begin position="8"/>
        <end position="163"/>
    </location>
</feature>
<accession>V6F565</accession>
<dbReference type="STRING" id="1430440.MGMSRv2__2423"/>
<keyword evidence="2" id="KW-0479">Metal-binding</keyword>
<keyword evidence="7" id="KW-0472">Membrane</keyword>
<dbReference type="Pfam" id="PF01435">
    <property type="entry name" value="Peptidase_M48"/>
    <property type="match status" value="1"/>
</dbReference>
<evidence type="ECO:0000313" key="9">
    <source>
        <dbReference type="EMBL" id="CDK99638.1"/>
    </source>
</evidence>
<keyword evidence="7" id="KW-0812">Transmembrane</keyword>
<evidence type="ECO:0000256" key="2">
    <source>
        <dbReference type="ARBA" id="ARBA00022723"/>
    </source>
</evidence>
<dbReference type="AlphaFoldDB" id="V6F565"/>
<keyword evidence="10" id="KW-1185">Reference proteome</keyword>
<evidence type="ECO:0000256" key="1">
    <source>
        <dbReference type="ARBA" id="ARBA00022670"/>
    </source>
</evidence>
<dbReference type="HOGENOM" id="CLU_1480349_0_0_5"/>
<feature type="transmembrane region" description="Helical" evidence="7">
    <location>
        <begin position="110"/>
        <end position="126"/>
    </location>
</feature>
<comment type="cofactor">
    <cofactor evidence="6">
        <name>Zn(2+)</name>
        <dbReference type="ChEBI" id="CHEBI:29105"/>
    </cofactor>
    <text evidence="6">Binds 1 zinc ion per subunit.</text>
</comment>
<comment type="similarity">
    <text evidence="6">Belongs to the peptidase M48 family.</text>
</comment>
<proteinExistence type="inferred from homology"/>
<dbReference type="GO" id="GO:0006508">
    <property type="term" value="P:proteolysis"/>
    <property type="evidence" value="ECO:0007669"/>
    <property type="project" value="UniProtKB-KW"/>
</dbReference>
<evidence type="ECO:0000259" key="8">
    <source>
        <dbReference type="Pfam" id="PF01435"/>
    </source>
</evidence>
<protein>
    <recommendedName>
        <fullName evidence="8">Peptidase M48 domain-containing protein</fullName>
    </recommendedName>
</protein>
<evidence type="ECO:0000256" key="4">
    <source>
        <dbReference type="ARBA" id="ARBA00022833"/>
    </source>
</evidence>
<evidence type="ECO:0000256" key="3">
    <source>
        <dbReference type="ARBA" id="ARBA00022801"/>
    </source>
</evidence>
<evidence type="ECO:0000256" key="7">
    <source>
        <dbReference type="SAM" id="Phobius"/>
    </source>
</evidence>
<evidence type="ECO:0000256" key="5">
    <source>
        <dbReference type="ARBA" id="ARBA00023049"/>
    </source>
</evidence>
<keyword evidence="7" id="KW-1133">Transmembrane helix</keyword>
<keyword evidence="3 6" id="KW-0378">Hydrolase</keyword>